<proteinExistence type="predicted"/>
<gene>
    <name evidence="1" type="ORF">CBE89_02220</name>
    <name evidence="2" type="ORF">Cst04h_02960</name>
</gene>
<evidence type="ECO:0000313" key="4">
    <source>
        <dbReference type="Proteomes" id="UP000315234"/>
    </source>
</evidence>
<dbReference type="KEGG" id="cstr:CBE89_02220"/>
<evidence type="ECO:0000313" key="1">
    <source>
        <dbReference type="EMBL" id="ART20443.1"/>
    </source>
</evidence>
<reference evidence="1 3" key="1">
    <citation type="submission" date="2017-05" db="EMBL/GenBank/DDBJ databases">
        <title>Complete genome sequence of Corynebacterium striatum KC-Na-1 isolated from Neophocaena asiaeorientalis in Korea.</title>
        <authorList>
            <person name="Kim J.H."/>
            <person name="Lee K."/>
        </authorList>
    </citation>
    <scope>NUCLEOTIDE SEQUENCE [LARGE SCALE GENOMIC DNA]</scope>
    <source>
        <strain evidence="1 3">KC-Na-01</strain>
    </source>
</reference>
<organism evidence="1 3">
    <name type="scientific">Corynebacterium striatum</name>
    <dbReference type="NCBI Taxonomy" id="43770"/>
    <lineage>
        <taxon>Bacteria</taxon>
        <taxon>Bacillati</taxon>
        <taxon>Actinomycetota</taxon>
        <taxon>Actinomycetes</taxon>
        <taxon>Mycobacteriales</taxon>
        <taxon>Corynebacteriaceae</taxon>
        <taxon>Corynebacterium</taxon>
    </lineage>
</organism>
<evidence type="ECO:0000313" key="2">
    <source>
        <dbReference type="EMBL" id="GEA42126.1"/>
    </source>
</evidence>
<protein>
    <submittedName>
        <fullName evidence="1">Uncharacterized protein</fullName>
    </submittedName>
</protein>
<dbReference type="AlphaFoldDB" id="A0A2Z2IX71"/>
<dbReference type="OrthoDB" id="4415628at2"/>
<reference evidence="2 4" key="2">
    <citation type="submission" date="2019-06" db="EMBL/GenBank/DDBJ databases">
        <title>Draft genome sequence of Corynebacterium striatum NBRC 15291.</title>
        <authorList>
            <person name="Miura T."/>
            <person name="Furukawa M."/>
            <person name="Shimamura M."/>
            <person name="Ohyama Y."/>
            <person name="Yamazoe A."/>
            <person name="Kawasaki H."/>
        </authorList>
    </citation>
    <scope>NUCLEOTIDE SEQUENCE [LARGE SCALE GENOMIC DNA]</scope>
    <source>
        <strain evidence="2 4">NBRC 15291</strain>
    </source>
</reference>
<dbReference type="RefSeq" id="WP_005529535.1">
    <property type="nucleotide sequence ID" value="NZ_BJLD01000001.1"/>
</dbReference>
<name>A0A2Z2IX71_CORST</name>
<accession>A0A2Z2IX71</accession>
<dbReference type="EMBL" id="CP021252">
    <property type="protein sequence ID" value="ART20443.1"/>
    <property type="molecule type" value="Genomic_DNA"/>
</dbReference>
<dbReference type="EMBL" id="BJLD01000001">
    <property type="protein sequence ID" value="GEA42126.1"/>
    <property type="molecule type" value="Genomic_DNA"/>
</dbReference>
<sequence>MEEKTLTTLIFGNVVIESNLRGAELRIYSEDWRGYQLRTDCGVTFRAPLDDIRGNVPERDLAALTEKFFEPAAAELEAHYPGGVARAQNELAQWLSATDQHDIVP</sequence>
<dbReference type="Proteomes" id="UP000250197">
    <property type="component" value="Chromosome"/>
</dbReference>
<evidence type="ECO:0000313" key="3">
    <source>
        <dbReference type="Proteomes" id="UP000250197"/>
    </source>
</evidence>
<dbReference type="Proteomes" id="UP000315234">
    <property type="component" value="Unassembled WGS sequence"/>
</dbReference>